<gene>
    <name evidence="2" type="ORF">ACFPQB_02415</name>
</gene>
<reference evidence="3" key="1">
    <citation type="journal article" date="2019" name="Int. J. Syst. Evol. Microbiol.">
        <title>The Global Catalogue of Microorganisms (GCM) 10K type strain sequencing project: providing services to taxonomists for standard genome sequencing and annotation.</title>
        <authorList>
            <consortium name="The Broad Institute Genomics Platform"/>
            <consortium name="The Broad Institute Genome Sequencing Center for Infectious Disease"/>
            <person name="Wu L."/>
            <person name="Ma J."/>
        </authorList>
    </citation>
    <scope>NUCLEOTIDE SEQUENCE [LARGE SCALE GENOMIC DNA]</scope>
    <source>
        <strain evidence="3">YIM 94188</strain>
    </source>
</reference>
<name>A0ABW0ZGV7_9ACTN</name>
<comment type="caution">
    <text evidence="2">The sequence shown here is derived from an EMBL/GenBank/DDBJ whole genome shotgun (WGS) entry which is preliminary data.</text>
</comment>
<organism evidence="2 3">
    <name type="scientific">Nocardioides vastitatis</name>
    <dbReference type="NCBI Taxonomy" id="2568655"/>
    <lineage>
        <taxon>Bacteria</taxon>
        <taxon>Bacillati</taxon>
        <taxon>Actinomycetota</taxon>
        <taxon>Actinomycetes</taxon>
        <taxon>Propionibacteriales</taxon>
        <taxon>Nocardioidaceae</taxon>
        <taxon>Nocardioides</taxon>
    </lineage>
</organism>
<dbReference type="Pfam" id="PF01926">
    <property type="entry name" value="MMR_HSR1"/>
    <property type="match status" value="1"/>
</dbReference>
<dbReference type="CDD" id="cd00882">
    <property type="entry name" value="Ras_like_GTPase"/>
    <property type="match status" value="1"/>
</dbReference>
<dbReference type="InterPro" id="IPR006073">
    <property type="entry name" value="GTP-bd"/>
</dbReference>
<dbReference type="RefSeq" id="WP_168798227.1">
    <property type="nucleotide sequence ID" value="NZ_JBHSNS010000001.1"/>
</dbReference>
<feature type="domain" description="G" evidence="1">
    <location>
        <begin position="65"/>
        <end position="181"/>
    </location>
</feature>
<dbReference type="PANTHER" id="PTHR42698:SF1">
    <property type="entry name" value="GTPASE ERA, MITOCHONDRIAL"/>
    <property type="match status" value="1"/>
</dbReference>
<dbReference type="EMBL" id="JBHSNS010000001">
    <property type="protein sequence ID" value="MFC5727755.1"/>
    <property type="molecule type" value="Genomic_DNA"/>
</dbReference>
<dbReference type="Proteomes" id="UP001596072">
    <property type="component" value="Unassembled WGS sequence"/>
</dbReference>
<dbReference type="PANTHER" id="PTHR42698">
    <property type="entry name" value="GTPASE ERA"/>
    <property type="match status" value="1"/>
</dbReference>
<keyword evidence="3" id="KW-1185">Reference proteome</keyword>
<evidence type="ECO:0000313" key="3">
    <source>
        <dbReference type="Proteomes" id="UP001596072"/>
    </source>
</evidence>
<evidence type="ECO:0000259" key="1">
    <source>
        <dbReference type="Pfam" id="PF01926"/>
    </source>
</evidence>
<dbReference type="InterPro" id="IPR027417">
    <property type="entry name" value="P-loop_NTPase"/>
</dbReference>
<dbReference type="InterPro" id="IPR005662">
    <property type="entry name" value="GTPase_Era-like"/>
</dbReference>
<dbReference type="SUPFAM" id="SSF52540">
    <property type="entry name" value="P-loop containing nucleoside triphosphate hydrolases"/>
    <property type="match status" value="1"/>
</dbReference>
<evidence type="ECO:0000313" key="2">
    <source>
        <dbReference type="EMBL" id="MFC5727755.1"/>
    </source>
</evidence>
<protein>
    <submittedName>
        <fullName evidence="2">GTPase</fullName>
    </submittedName>
</protein>
<accession>A0ABW0ZGV7</accession>
<proteinExistence type="predicted"/>
<dbReference type="Gene3D" id="3.40.50.300">
    <property type="entry name" value="P-loop containing nucleotide triphosphate hydrolases"/>
    <property type="match status" value="1"/>
</dbReference>
<sequence>MPSQCALAGEVRSAVTALHAAYLAAPLPLELGDVGELRVERAQVITQFDDYVLPRLARLDAPMLVVVGGPTGVGKSTLVNSLVGSRVTTPGALRPTTRSPVLVHHPADRDWFGPGGLLPTLERVDRPTSTQEAIQLVAAPTVPRGLAILDAPDFDSVDDGNRALALRLLAAADLWLFVTSAARYSDLVPWQQLSLAVERDLPVAVVMNRIPPEDLPTVSAHLTGMLSSTVGEERLFFVERGPIGEDGRLPGSRVASIRSWLDTTAIEARVRAVGANQAVTGAIHRAAQVASRVADAAELQVEAVSELLSVVDRAYDAATETLRAALGDGSLVRGDLASQWHELLGRDDLPPIADTMSALRERLTGSAPEQIAQIDQLGVALDLALQTFVLDHAERAAESASRALRDTVHGSALLDWSTEDLSRPSRRLGTRARRAISSWRRELVAVVAEQIEDAGTAGGIGGPRSRGLAIALVLQAASTGAGIARRADPAEPQRARRLVTEAGEGVTRMLVAILAEERDRYLQPVLGWSLVPDAPDRLRAAATGVQRALRLQAAEGVRA</sequence>